<feature type="region of interest" description="Disordered" evidence="1">
    <location>
        <begin position="318"/>
        <end position="340"/>
    </location>
</feature>
<dbReference type="EMBL" id="QGNW01002622">
    <property type="protein sequence ID" value="RVW14325.1"/>
    <property type="molecule type" value="Genomic_DNA"/>
</dbReference>
<feature type="compositionally biased region" description="Basic and acidic residues" evidence="1">
    <location>
        <begin position="323"/>
        <end position="332"/>
    </location>
</feature>
<comment type="caution">
    <text evidence="2">The sequence shown here is derived from an EMBL/GenBank/DDBJ whole genome shotgun (WGS) entry which is preliminary data.</text>
</comment>
<evidence type="ECO:0000256" key="1">
    <source>
        <dbReference type="SAM" id="MobiDB-lite"/>
    </source>
</evidence>
<evidence type="ECO:0000313" key="2">
    <source>
        <dbReference type="EMBL" id="RVW14325.1"/>
    </source>
</evidence>
<accession>A0A438BTM3</accession>
<reference evidence="2 3" key="1">
    <citation type="journal article" date="2018" name="PLoS Genet.">
        <title>Population sequencing reveals clonal diversity and ancestral inbreeding in the grapevine cultivar Chardonnay.</title>
        <authorList>
            <person name="Roach M.J."/>
            <person name="Johnson D.L."/>
            <person name="Bohlmann J."/>
            <person name="van Vuuren H.J."/>
            <person name="Jones S.J."/>
            <person name="Pretorius I.S."/>
            <person name="Schmidt S.A."/>
            <person name="Borneman A.R."/>
        </authorList>
    </citation>
    <scope>NUCLEOTIDE SEQUENCE [LARGE SCALE GENOMIC DNA]</scope>
    <source>
        <strain evidence="3">cv. Chardonnay</strain>
        <tissue evidence="2">Leaf</tissue>
    </source>
</reference>
<protein>
    <submittedName>
        <fullName evidence="2">Uncharacterized protein</fullName>
    </submittedName>
</protein>
<feature type="region of interest" description="Disordered" evidence="1">
    <location>
        <begin position="362"/>
        <end position="382"/>
    </location>
</feature>
<organism evidence="2 3">
    <name type="scientific">Vitis vinifera</name>
    <name type="common">Grape</name>
    <dbReference type="NCBI Taxonomy" id="29760"/>
    <lineage>
        <taxon>Eukaryota</taxon>
        <taxon>Viridiplantae</taxon>
        <taxon>Streptophyta</taxon>
        <taxon>Embryophyta</taxon>
        <taxon>Tracheophyta</taxon>
        <taxon>Spermatophyta</taxon>
        <taxon>Magnoliopsida</taxon>
        <taxon>eudicotyledons</taxon>
        <taxon>Gunneridae</taxon>
        <taxon>Pentapetalae</taxon>
        <taxon>rosids</taxon>
        <taxon>Vitales</taxon>
        <taxon>Vitaceae</taxon>
        <taxon>Viteae</taxon>
        <taxon>Vitis</taxon>
    </lineage>
</organism>
<dbReference type="Proteomes" id="UP000288805">
    <property type="component" value="Unassembled WGS sequence"/>
</dbReference>
<feature type="region of interest" description="Disordered" evidence="1">
    <location>
        <begin position="229"/>
        <end position="273"/>
    </location>
</feature>
<proteinExistence type="predicted"/>
<gene>
    <name evidence="2" type="ORF">CK203_099086</name>
</gene>
<name>A0A438BTM3_VITVI</name>
<evidence type="ECO:0000313" key="3">
    <source>
        <dbReference type="Proteomes" id="UP000288805"/>
    </source>
</evidence>
<sequence>MYANQEVTSSGPCSAAHAKRSVDKLSVKESRERFCIPNGVSVELTDGEAVSTENNEDHAIFFSKEHFNAGLRFPLPSLFKEFLHFNQIPPTYIHPNMLCHLPSVHAVGDQSSELNQGGCQGPCAGEGHMAGLGTHPDSPSLPTDRQNKRGKLVEWVEKASFDRLNRLFEIAAAERSCDMLLSAQNLRSVMKKPQPYVLTILPRRLPEEVVVGEHFVLQDLPFYAAVQKAPGGKRSVPSPTGAPTKKKKKEPENPLPPSISSGPGHVAGLNHSGPSLSAAARLALLTEEAASINQPGSPHPDVDAAEAVCADVSPLMATPMKETGGRKPESAFRRAKPSCPCTGEGASFKKVVFDAQLKVRPHRAASRSIPGNHRSQLLVRPG</sequence>
<dbReference type="AlphaFoldDB" id="A0A438BTM3"/>